<accession>A0A2A9NKA3</accession>
<gene>
    <name evidence="1" type="ORF">AMATHDRAFT_66233</name>
</gene>
<protein>
    <submittedName>
        <fullName evidence="1">Uncharacterized protein</fullName>
    </submittedName>
</protein>
<organism evidence="1 2">
    <name type="scientific">Amanita thiersii Skay4041</name>
    <dbReference type="NCBI Taxonomy" id="703135"/>
    <lineage>
        <taxon>Eukaryota</taxon>
        <taxon>Fungi</taxon>
        <taxon>Dikarya</taxon>
        <taxon>Basidiomycota</taxon>
        <taxon>Agaricomycotina</taxon>
        <taxon>Agaricomycetes</taxon>
        <taxon>Agaricomycetidae</taxon>
        <taxon>Agaricales</taxon>
        <taxon>Pluteineae</taxon>
        <taxon>Amanitaceae</taxon>
        <taxon>Amanita</taxon>
    </lineage>
</organism>
<reference evidence="1 2" key="1">
    <citation type="submission" date="2014-02" db="EMBL/GenBank/DDBJ databases">
        <title>Transposable element dynamics among asymbiotic and ectomycorrhizal Amanita fungi.</title>
        <authorList>
            <consortium name="DOE Joint Genome Institute"/>
            <person name="Hess J."/>
            <person name="Skrede I."/>
            <person name="Wolfe B."/>
            <person name="LaButti K."/>
            <person name="Ohm R.A."/>
            <person name="Grigoriev I.V."/>
            <person name="Pringle A."/>
        </authorList>
    </citation>
    <scope>NUCLEOTIDE SEQUENCE [LARGE SCALE GENOMIC DNA]</scope>
    <source>
        <strain evidence="1 2">SKay4041</strain>
    </source>
</reference>
<proteinExistence type="predicted"/>
<dbReference type="EMBL" id="KZ302076">
    <property type="protein sequence ID" value="PFH48130.1"/>
    <property type="molecule type" value="Genomic_DNA"/>
</dbReference>
<evidence type="ECO:0000313" key="2">
    <source>
        <dbReference type="Proteomes" id="UP000242287"/>
    </source>
</evidence>
<name>A0A2A9NKA3_9AGAR</name>
<dbReference type="Proteomes" id="UP000242287">
    <property type="component" value="Unassembled WGS sequence"/>
</dbReference>
<dbReference type="AlphaFoldDB" id="A0A2A9NKA3"/>
<evidence type="ECO:0000313" key="1">
    <source>
        <dbReference type="EMBL" id="PFH48130.1"/>
    </source>
</evidence>
<keyword evidence="2" id="KW-1185">Reference proteome</keyword>
<sequence>MRLRQRSSGEGRRIYKRHEAVIKEERRENGKTPMDVLRPSGPPTVPTLLCWKCSTFRNQIECQTYGPYFKDENHILIFFQTERAGYRM</sequence>